<protein>
    <recommendedName>
        <fullName evidence="4">DUF863 domain-containing protein</fullName>
    </recommendedName>
</protein>
<dbReference type="PANTHER" id="PTHR33167:SF18">
    <property type="entry name" value="GB|AAF67766.1"/>
    <property type="match status" value="1"/>
</dbReference>
<evidence type="ECO:0000313" key="3">
    <source>
        <dbReference type="Proteomes" id="UP001374584"/>
    </source>
</evidence>
<dbReference type="Proteomes" id="UP001374584">
    <property type="component" value="Unassembled WGS sequence"/>
</dbReference>
<comment type="caution">
    <text evidence="2">The sequence shown here is derived from an EMBL/GenBank/DDBJ whole genome shotgun (WGS) entry which is preliminary data.</text>
</comment>
<feature type="region of interest" description="Disordered" evidence="1">
    <location>
        <begin position="663"/>
        <end position="684"/>
    </location>
</feature>
<reference evidence="2 3" key="1">
    <citation type="submission" date="2024-01" db="EMBL/GenBank/DDBJ databases">
        <title>The genomes of 5 underutilized Papilionoideae crops provide insights into root nodulation and disease resistanc.</title>
        <authorList>
            <person name="Jiang F."/>
        </authorList>
    </citation>
    <scope>NUCLEOTIDE SEQUENCE [LARGE SCALE GENOMIC DNA]</scope>
    <source>
        <strain evidence="2">JINMINGXINNONG_FW02</strain>
        <tissue evidence="2">Leaves</tissue>
    </source>
</reference>
<feature type="region of interest" description="Disordered" evidence="1">
    <location>
        <begin position="801"/>
        <end position="829"/>
    </location>
</feature>
<dbReference type="EMBL" id="JAYMYR010000007">
    <property type="protein sequence ID" value="KAK7354128.1"/>
    <property type="molecule type" value="Genomic_DNA"/>
</dbReference>
<feature type="compositionally biased region" description="Basic and acidic residues" evidence="1">
    <location>
        <begin position="671"/>
        <end position="682"/>
    </location>
</feature>
<dbReference type="PANTHER" id="PTHR33167">
    <property type="entry name" value="TRANSCRIPTION FACTOR, PUTATIVE (DUF863)-RELATED"/>
    <property type="match status" value="1"/>
</dbReference>
<evidence type="ECO:0000313" key="2">
    <source>
        <dbReference type="EMBL" id="KAK7354128.1"/>
    </source>
</evidence>
<sequence length="945" mass="105635">MSANRQNNGYIPGYHSPRDLVFGAEGSTWTSSNYDGERENDCYGLGSLPLSSTCHLLGYNKELLKQTILKHEAIFRDQIHELHRIYQKQRELMDEIKRIELHKHSLRLETSSSSSSLYYSQNLHRFTSKSSILHAEGIQLPLSSMQEKSRQICPTPLPAPAPAPAAIVESPKDPKLSVSAYRKVGKKILDLQLPADEYIDSEGESCENERVIKEPALFTYTLNGISKAETVEKPFRTNFNGFADLNLPFKFEEETSVKSDDFGVSIHQRNYTFHDMPRRMRPGSHSFSNDVIQNLKRKQNLQACSDPPLRNQGEKHGWLPLGTSAGKNGSDLGSLAIFNDTENQSVSIESISKKLKQFNNCSCFHSTHQIIPGLGTDSLAGTHNPTSSVWPGPSYASCPCASHQLVSESDMKSSRISPSVLWKSIASGSNLDCQNYLLHSKFCSRSNLLDLPSVSADDPNCCDNRGSSSAGHELRKYVKDSDYVETRKNINLNTMPVGFSETKAVEFQSIWITGEYDKFQDSRLPWLKEKPVPKGKPSDECEASTPIDSSFLNPLKSGSIHSDLELNKVQKSDLCRDQTLAFDLNGKPQTSKVVQSLSTNHWIEEIKKTAIVTSPSDDYPDMGEQACVSEHFMKNEKKPKHSSGILDLNSCTNEDENMPVDIDLQAPQSPENKECSPPRGESDENQLEMLQLAGQEQEDPEAREEQTRIAAEALISISEAVTYNGIQMTNCPSSEPSSSSLHWLAGIVSTVVDHAEHEVKEDFNCTIKDLEDFLPADFDYFEFMSLNLSDTKDLDYCHYKSSDQNEREGGSTSPSQPRKCRTNRRRRGNDFQSDILPSLASLSRYEVTEDLQTIGGLVEAARRTPSATGCLRSASRNVVARGKRRSCGSSSNITDFLLNLKELNIDTEIAIEKRGYINWGKICRKPRGKRFPTSKSHLIFSQVHN</sequence>
<name>A0AAN9MMH7_PHACN</name>
<feature type="compositionally biased region" description="Basic residues" evidence="1">
    <location>
        <begin position="818"/>
        <end position="827"/>
    </location>
</feature>
<evidence type="ECO:0008006" key="4">
    <source>
        <dbReference type="Google" id="ProtNLM"/>
    </source>
</evidence>
<dbReference type="AlphaFoldDB" id="A0AAN9MMH7"/>
<accession>A0AAN9MMH7</accession>
<proteinExistence type="predicted"/>
<dbReference type="Pfam" id="PF05904">
    <property type="entry name" value="DUF863"/>
    <property type="match status" value="2"/>
</dbReference>
<keyword evidence="3" id="KW-1185">Reference proteome</keyword>
<dbReference type="InterPro" id="IPR008581">
    <property type="entry name" value="DUF863_pln"/>
</dbReference>
<gene>
    <name evidence="2" type="ORF">VNO80_19586</name>
</gene>
<organism evidence="2 3">
    <name type="scientific">Phaseolus coccineus</name>
    <name type="common">Scarlet runner bean</name>
    <name type="synonym">Phaseolus multiflorus</name>
    <dbReference type="NCBI Taxonomy" id="3886"/>
    <lineage>
        <taxon>Eukaryota</taxon>
        <taxon>Viridiplantae</taxon>
        <taxon>Streptophyta</taxon>
        <taxon>Embryophyta</taxon>
        <taxon>Tracheophyta</taxon>
        <taxon>Spermatophyta</taxon>
        <taxon>Magnoliopsida</taxon>
        <taxon>eudicotyledons</taxon>
        <taxon>Gunneridae</taxon>
        <taxon>Pentapetalae</taxon>
        <taxon>rosids</taxon>
        <taxon>fabids</taxon>
        <taxon>Fabales</taxon>
        <taxon>Fabaceae</taxon>
        <taxon>Papilionoideae</taxon>
        <taxon>50 kb inversion clade</taxon>
        <taxon>NPAAA clade</taxon>
        <taxon>indigoferoid/millettioid clade</taxon>
        <taxon>Phaseoleae</taxon>
        <taxon>Phaseolus</taxon>
    </lineage>
</organism>
<evidence type="ECO:0000256" key="1">
    <source>
        <dbReference type="SAM" id="MobiDB-lite"/>
    </source>
</evidence>